<dbReference type="FunFam" id="3.30.160.60:FF:000065">
    <property type="entry name" value="B-cell CLL/lymphoma 6, member B"/>
    <property type="match status" value="1"/>
</dbReference>
<keyword evidence="6" id="KW-0862">Zinc</keyword>
<evidence type="ECO:0000256" key="9">
    <source>
        <dbReference type="ARBA" id="ARBA00023163"/>
    </source>
</evidence>
<evidence type="ECO:0000256" key="2">
    <source>
        <dbReference type="ARBA" id="ARBA00004123"/>
    </source>
</evidence>
<dbReference type="SMART" id="SM00355">
    <property type="entry name" value="ZnF_C2H2"/>
    <property type="match status" value="4"/>
</dbReference>
<evidence type="ECO:0000256" key="4">
    <source>
        <dbReference type="ARBA" id="ARBA00022737"/>
    </source>
</evidence>
<keyword evidence="4" id="KW-0677">Repeat</keyword>
<keyword evidence="10" id="KW-0539">Nucleus</keyword>
<keyword evidence="9" id="KW-0804">Transcription</keyword>
<dbReference type="Proteomes" id="UP001054945">
    <property type="component" value="Unassembled WGS sequence"/>
</dbReference>
<dbReference type="InterPro" id="IPR036236">
    <property type="entry name" value="Znf_C2H2_sf"/>
</dbReference>
<feature type="domain" description="C2H2-type" evidence="12">
    <location>
        <begin position="512"/>
        <end position="539"/>
    </location>
</feature>
<dbReference type="Gene3D" id="3.30.160.60">
    <property type="entry name" value="Classic Zinc Finger"/>
    <property type="match status" value="4"/>
</dbReference>
<accession>A0AAV4Y2S6</accession>
<dbReference type="FunFam" id="3.30.160.60:FF:000097">
    <property type="entry name" value="Zinc finger protein"/>
    <property type="match status" value="1"/>
</dbReference>
<dbReference type="PROSITE" id="PS00028">
    <property type="entry name" value="ZINC_FINGER_C2H2_1"/>
    <property type="match status" value="4"/>
</dbReference>
<evidence type="ECO:0000256" key="8">
    <source>
        <dbReference type="ARBA" id="ARBA00023125"/>
    </source>
</evidence>
<dbReference type="GO" id="GO:0005634">
    <property type="term" value="C:nucleus"/>
    <property type="evidence" value="ECO:0007669"/>
    <property type="project" value="UniProtKB-SubCell"/>
</dbReference>
<keyword evidence="7" id="KW-0805">Transcription regulation</keyword>
<sequence length="620" mass="70561">MDITKCEFCNTYIANFEVHDCVRFGNQYRQTSATLPQSSYTNLAEDIELTTVEQMDHEARWLSTSEFNSSIQESFFSNMHQRGDCEETAAAKMSSQYEVSNYYQYNPNVSDFLIPGKPSVDENKSKSLNLQRTSEESKAYRNVQYFDALNPEYPANTPMTITGKCVLPGFQQTFGQRNALMNQMFQHNNAISQMEYPGISRKNEMSSNFLSPYNNFGETDHILNNLRSQYSVTSLETPFLNIQKSQCNTRNLIPSTTSIDETETFPFTILTCDKPFFHTVSHSANRLCCDRERNILNTSGAEYPNSIIDTISLPSASDISLENPETQVINLDTLKFKEDVNNLKNKQWAVFSSGIAENICYPSHAIQTQQHNFGTGRSSNTEHLAWEYSCPVTYSSEGQIVCNIYTTTIANESNSSRKKHSEDKIVSECVNSTEESDTASGNTRKQSSKCDKDRAAFLPKRSSYISWAFTLKRHVRTHTGDGLYPCTECSKIFTCSSHLRSHLRTHTGEKPFKCTKCDKCFTCSSNLRDHLRTHTGEKPFKCTKCGKCFSCKSGLYNHVRTHTAEKIYQCNKCSKRYARNSNLKRHMLKHTGEEVRKCYSCDAEFSSEESLGAHKCENNK</sequence>
<evidence type="ECO:0000256" key="10">
    <source>
        <dbReference type="ARBA" id="ARBA00023242"/>
    </source>
</evidence>
<proteinExistence type="predicted"/>
<dbReference type="Pfam" id="PF13894">
    <property type="entry name" value="zf-C2H2_4"/>
    <property type="match status" value="1"/>
</dbReference>
<dbReference type="EMBL" id="BPLR01001318">
    <property type="protein sequence ID" value="GIZ01557.1"/>
    <property type="molecule type" value="Genomic_DNA"/>
</dbReference>
<dbReference type="PANTHER" id="PTHR24394:SF29">
    <property type="entry name" value="MYONEURIN"/>
    <property type="match status" value="1"/>
</dbReference>
<keyword evidence="3" id="KW-0479">Metal-binding</keyword>
<feature type="domain" description="C2H2-type" evidence="12">
    <location>
        <begin position="540"/>
        <end position="567"/>
    </location>
</feature>
<dbReference type="InterPro" id="IPR013087">
    <property type="entry name" value="Znf_C2H2_type"/>
</dbReference>
<dbReference type="AlphaFoldDB" id="A0AAV4Y2S6"/>
<evidence type="ECO:0000256" key="7">
    <source>
        <dbReference type="ARBA" id="ARBA00023015"/>
    </source>
</evidence>
<evidence type="ECO:0000256" key="1">
    <source>
        <dbReference type="ARBA" id="ARBA00003767"/>
    </source>
</evidence>
<evidence type="ECO:0000256" key="6">
    <source>
        <dbReference type="ARBA" id="ARBA00022833"/>
    </source>
</evidence>
<feature type="domain" description="C2H2-type" evidence="12">
    <location>
        <begin position="568"/>
        <end position="595"/>
    </location>
</feature>
<evidence type="ECO:0000256" key="5">
    <source>
        <dbReference type="ARBA" id="ARBA00022771"/>
    </source>
</evidence>
<comment type="function">
    <text evidence="1">May be involved in transcriptional regulation.</text>
</comment>
<organism evidence="13 14">
    <name type="scientific">Caerostris extrusa</name>
    <name type="common">Bark spider</name>
    <name type="synonym">Caerostris bankana</name>
    <dbReference type="NCBI Taxonomy" id="172846"/>
    <lineage>
        <taxon>Eukaryota</taxon>
        <taxon>Metazoa</taxon>
        <taxon>Ecdysozoa</taxon>
        <taxon>Arthropoda</taxon>
        <taxon>Chelicerata</taxon>
        <taxon>Arachnida</taxon>
        <taxon>Araneae</taxon>
        <taxon>Araneomorphae</taxon>
        <taxon>Entelegynae</taxon>
        <taxon>Araneoidea</taxon>
        <taxon>Araneidae</taxon>
        <taxon>Caerostris</taxon>
    </lineage>
</organism>
<evidence type="ECO:0000256" key="11">
    <source>
        <dbReference type="PROSITE-ProRule" id="PRU00042"/>
    </source>
</evidence>
<keyword evidence="5 11" id="KW-0863">Zinc-finger</keyword>
<keyword evidence="8" id="KW-0238">DNA-binding</keyword>
<dbReference type="Pfam" id="PF00096">
    <property type="entry name" value="zf-C2H2"/>
    <property type="match status" value="3"/>
</dbReference>
<gene>
    <name evidence="13" type="ORF">CEXT_182041</name>
</gene>
<dbReference type="PANTHER" id="PTHR24394">
    <property type="entry name" value="ZINC FINGER PROTEIN"/>
    <property type="match status" value="1"/>
</dbReference>
<reference evidence="13 14" key="1">
    <citation type="submission" date="2021-06" db="EMBL/GenBank/DDBJ databases">
        <title>Caerostris extrusa draft genome.</title>
        <authorList>
            <person name="Kono N."/>
            <person name="Arakawa K."/>
        </authorList>
    </citation>
    <scope>NUCLEOTIDE SEQUENCE [LARGE SCALE GENOMIC DNA]</scope>
</reference>
<evidence type="ECO:0000313" key="14">
    <source>
        <dbReference type="Proteomes" id="UP001054945"/>
    </source>
</evidence>
<comment type="caution">
    <text evidence="13">The sequence shown here is derived from an EMBL/GenBank/DDBJ whole genome shotgun (WGS) entry which is preliminary data.</text>
</comment>
<name>A0AAV4Y2S6_CAEEX</name>
<dbReference type="GO" id="GO:0008270">
    <property type="term" value="F:zinc ion binding"/>
    <property type="evidence" value="ECO:0007669"/>
    <property type="project" value="UniProtKB-KW"/>
</dbReference>
<feature type="domain" description="C2H2-type" evidence="12">
    <location>
        <begin position="484"/>
        <end position="511"/>
    </location>
</feature>
<evidence type="ECO:0000256" key="3">
    <source>
        <dbReference type="ARBA" id="ARBA00022723"/>
    </source>
</evidence>
<keyword evidence="14" id="KW-1185">Reference proteome</keyword>
<dbReference type="SUPFAM" id="SSF57667">
    <property type="entry name" value="beta-beta-alpha zinc fingers"/>
    <property type="match status" value="3"/>
</dbReference>
<protein>
    <recommendedName>
        <fullName evidence="12">C2H2-type domain-containing protein</fullName>
    </recommendedName>
</protein>
<evidence type="ECO:0000313" key="13">
    <source>
        <dbReference type="EMBL" id="GIZ01557.1"/>
    </source>
</evidence>
<comment type="subcellular location">
    <subcellularLocation>
        <location evidence="2">Nucleus</location>
    </subcellularLocation>
</comment>
<dbReference type="FunFam" id="3.30.160.60:FF:002343">
    <property type="entry name" value="Zinc finger protein 33A"/>
    <property type="match status" value="2"/>
</dbReference>
<evidence type="ECO:0000259" key="12">
    <source>
        <dbReference type="PROSITE" id="PS50157"/>
    </source>
</evidence>
<dbReference type="PROSITE" id="PS50157">
    <property type="entry name" value="ZINC_FINGER_C2H2_2"/>
    <property type="match status" value="4"/>
</dbReference>
<dbReference type="GO" id="GO:0003677">
    <property type="term" value="F:DNA binding"/>
    <property type="evidence" value="ECO:0007669"/>
    <property type="project" value="UniProtKB-KW"/>
</dbReference>
<dbReference type="GO" id="GO:0000981">
    <property type="term" value="F:DNA-binding transcription factor activity, RNA polymerase II-specific"/>
    <property type="evidence" value="ECO:0007669"/>
    <property type="project" value="TreeGrafter"/>
</dbReference>